<keyword evidence="4" id="KW-0862">Zinc</keyword>
<dbReference type="RefSeq" id="XP_005109617.1">
    <property type="nucleotide sequence ID" value="XM_005109560.3"/>
</dbReference>
<feature type="region of interest" description="Disordered" evidence="7">
    <location>
        <begin position="788"/>
        <end position="859"/>
    </location>
</feature>
<evidence type="ECO:0000256" key="6">
    <source>
        <dbReference type="PROSITE-ProRule" id="PRU00094"/>
    </source>
</evidence>
<evidence type="ECO:0000259" key="8">
    <source>
        <dbReference type="PROSITE" id="PS50114"/>
    </source>
</evidence>
<keyword evidence="2" id="KW-0479">Metal-binding</keyword>
<feature type="compositionally biased region" description="Low complexity" evidence="7">
    <location>
        <begin position="487"/>
        <end position="519"/>
    </location>
</feature>
<feature type="compositionally biased region" description="Basic and acidic residues" evidence="7">
    <location>
        <begin position="520"/>
        <end position="531"/>
    </location>
</feature>
<keyword evidence="5" id="KW-0539">Nucleus</keyword>
<dbReference type="GeneID" id="101860611"/>
<dbReference type="CDD" id="cd00202">
    <property type="entry name" value="ZnF_GATA"/>
    <property type="match status" value="2"/>
</dbReference>
<dbReference type="Pfam" id="PF00320">
    <property type="entry name" value="GATA"/>
    <property type="match status" value="2"/>
</dbReference>
<feature type="compositionally biased region" description="Basic and acidic residues" evidence="7">
    <location>
        <begin position="473"/>
        <end position="482"/>
    </location>
</feature>
<sequence>MIEVMQQPGLSLSSRLLPGPLLPSQDVETFFHHLDSKTVHVTAATTTAATAAAAVAAAITTETEQRRQNHLQKHQQQQHQEHSHLLTSTHEVCGSTRLPSNSDSPLRPGDSPNSVNSESGNSSSPSSRSSASSSADSGVICSLDVSRYHNDVRIVESDVTGNLISDPRSGDVTRYQTESFSGISVEGREKHPSAAMYQGGLTLPAPTGTAYGQDAVTNGYLHSGTSPVFVPSSRAMLPVQYMTTPTQSMAPPTSSSLWNSAQNDVATAGFPPAGTLHPSSFPYNSTPGAQLSSPNGRGDAGFATPLARHGSLGGYPAYMGAELSPWNTFNNMALQQGFRPTTGPDGQEYWADLEGRECVNCGSISTPLWRRDGTGHYLCNACGLYHKMNGLNRPLIKPQRRLSASRRVGLSCANCHTTTTTLWRRSNEGEPVCNACGLYYKLHGVNRPLAMKKDGIQTRKRKPKNVNKNKSPTKTEDNDAKSDNSPSKSNASGNNSTSNNSSSSSSNNNNSETTINKNNDAVKTEAGKTSKQETSPKQNSAKSPSVYAPSNTGYDLITPKTEYTDVSKVGYQDSTKASYVMDTAKSAGAYDIHKASAYPDVMKYDVDSNKHHAYLDPMNMAYLEAAKSAGYFDMSRQAYNQYDPSKSASYLDPNEKLGGYMEHGKIDYNTAAIKSEYMRAGKPEYMDVMKSDPYLIAQRSDYAEKADYHTMKQMGYDTMHMKNTYMSAMQKSDYSMVPSGGGLKPGSDVTAGSSHIMPGMSPASSHSHIMTSSPHIQNMMTSSAALSTMPSAHGVPTSHHQHAYGLPAPAPPSPKAEAIPMTTDASGYRGSDVSGGSGQALRVSESAASSSLHTVPVAS</sequence>
<feature type="domain" description="GATA-type" evidence="8">
    <location>
        <begin position="406"/>
        <end position="459"/>
    </location>
</feature>
<comment type="subcellular location">
    <subcellularLocation>
        <location evidence="1">Nucleus</location>
    </subcellularLocation>
</comment>
<evidence type="ECO:0000256" key="1">
    <source>
        <dbReference type="ARBA" id="ARBA00004123"/>
    </source>
</evidence>
<feature type="domain" description="GATA-type" evidence="8">
    <location>
        <begin position="352"/>
        <end position="406"/>
    </location>
</feature>
<feature type="region of interest" description="Disordered" evidence="7">
    <location>
        <begin position="62"/>
        <end position="135"/>
    </location>
</feature>
<name>A0ABM0K641_APLCA</name>
<evidence type="ECO:0000256" key="4">
    <source>
        <dbReference type="ARBA" id="ARBA00022833"/>
    </source>
</evidence>
<dbReference type="PANTHER" id="PTHR10071:SF337">
    <property type="entry name" value="GATA-BINDING FACTOR A"/>
    <property type="match status" value="1"/>
</dbReference>
<proteinExistence type="predicted"/>
<accession>A0ABM0K641</accession>
<dbReference type="Gene3D" id="3.30.50.10">
    <property type="entry name" value="Erythroid Transcription Factor GATA-1, subunit A"/>
    <property type="match status" value="2"/>
</dbReference>
<dbReference type="SUPFAM" id="SSF57716">
    <property type="entry name" value="Glucocorticoid receptor-like (DNA-binding domain)"/>
    <property type="match status" value="2"/>
</dbReference>
<feature type="compositionally biased region" description="Low complexity" evidence="7">
    <location>
        <begin position="111"/>
        <end position="135"/>
    </location>
</feature>
<gene>
    <name evidence="10" type="primary">LOC101860611</name>
</gene>
<feature type="compositionally biased region" description="Polar residues" evidence="7">
    <location>
        <begin position="532"/>
        <end position="553"/>
    </location>
</feature>
<feature type="region of interest" description="Disordered" evidence="7">
    <location>
        <begin position="271"/>
        <end position="300"/>
    </location>
</feature>
<dbReference type="SMART" id="SM00401">
    <property type="entry name" value="ZnF_GATA"/>
    <property type="match status" value="2"/>
</dbReference>
<evidence type="ECO:0000256" key="3">
    <source>
        <dbReference type="ARBA" id="ARBA00022771"/>
    </source>
</evidence>
<feature type="compositionally biased region" description="Basic residues" evidence="7">
    <location>
        <begin position="458"/>
        <end position="467"/>
    </location>
</feature>
<dbReference type="Proteomes" id="UP000694888">
    <property type="component" value="Unplaced"/>
</dbReference>
<dbReference type="InterPro" id="IPR039355">
    <property type="entry name" value="Transcription_factor_GATA"/>
</dbReference>
<dbReference type="PROSITE" id="PS00344">
    <property type="entry name" value="GATA_ZN_FINGER_1"/>
    <property type="match status" value="2"/>
</dbReference>
<evidence type="ECO:0000313" key="10">
    <source>
        <dbReference type="RefSeq" id="XP_005109617.1"/>
    </source>
</evidence>
<dbReference type="PROSITE" id="PS50114">
    <property type="entry name" value="GATA_ZN_FINGER_2"/>
    <property type="match status" value="2"/>
</dbReference>
<keyword evidence="3 6" id="KW-0863">Zinc-finger</keyword>
<feature type="compositionally biased region" description="Polar residues" evidence="7">
    <location>
        <begin position="277"/>
        <end position="295"/>
    </location>
</feature>
<organism evidence="9 10">
    <name type="scientific">Aplysia californica</name>
    <name type="common">California sea hare</name>
    <dbReference type="NCBI Taxonomy" id="6500"/>
    <lineage>
        <taxon>Eukaryota</taxon>
        <taxon>Metazoa</taxon>
        <taxon>Spiralia</taxon>
        <taxon>Lophotrochozoa</taxon>
        <taxon>Mollusca</taxon>
        <taxon>Gastropoda</taxon>
        <taxon>Heterobranchia</taxon>
        <taxon>Euthyneura</taxon>
        <taxon>Tectipleura</taxon>
        <taxon>Aplysiida</taxon>
        <taxon>Aplysioidea</taxon>
        <taxon>Aplysiidae</taxon>
        <taxon>Aplysia</taxon>
    </lineage>
</organism>
<dbReference type="PRINTS" id="PR00619">
    <property type="entry name" value="GATAZNFINGER"/>
</dbReference>
<reference evidence="10" key="1">
    <citation type="submission" date="2025-08" db="UniProtKB">
        <authorList>
            <consortium name="RefSeq"/>
        </authorList>
    </citation>
    <scope>IDENTIFICATION</scope>
</reference>
<protein>
    <submittedName>
        <fullName evidence="10">Uncharacterized protein LOC101860611</fullName>
    </submittedName>
</protein>
<evidence type="ECO:0000313" key="9">
    <source>
        <dbReference type="Proteomes" id="UP000694888"/>
    </source>
</evidence>
<keyword evidence="9" id="KW-1185">Reference proteome</keyword>
<evidence type="ECO:0000256" key="5">
    <source>
        <dbReference type="ARBA" id="ARBA00023242"/>
    </source>
</evidence>
<dbReference type="InterPro" id="IPR000679">
    <property type="entry name" value="Znf_GATA"/>
</dbReference>
<feature type="region of interest" description="Disordered" evidence="7">
    <location>
        <begin position="451"/>
        <end position="557"/>
    </location>
</feature>
<evidence type="ECO:0000256" key="7">
    <source>
        <dbReference type="SAM" id="MobiDB-lite"/>
    </source>
</evidence>
<dbReference type="InterPro" id="IPR013088">
    <property type="entry name" value="Znf_NHR/GATA"/>
</dbReference>
<evidence type="ECO:0000256" key="2">
    <source>
        <dbReference type="ARBA" id="ARBA00022723"/>
    </source>
</evidence>
<dbReference type="PANTHER" id="PTHR10071">
    <property type="entry name" value="TRANSCRIPTION FACTOR GATA FAMILY MEMBER"/>
    <property type="match status" value="1"/>
</dbReference>